<reference evidence="1" key="2">
    <citation type="journal article" date="2015" name="Data Brief">
        <title>Shoot transcriptome of the giant reed, Arundo donax.</title>
        <authorList>
            <person name="Barrero R.A."/>
            <person name="Guerrero F.D."/>
            <person name="Moolhuijzen P."/>
            <person name="Goolsby J.A."/>
            <person name="Tidwell J."/>
            <person name="Bellgard S.E."/>
            <person name="Bellgard M.I."/>
        </authorList>
    </citation>
    <scope>NUCLEOTIDE SEQUENCE</scope>
    <source>
        <tissue evidence="1">Shoot tissue taken approximately 20 cm above the soil surface</tissue>
    </source>
</reference>
<reference evidence="1" key="1">
    <citation type="submission" date="2014-09" db="EMBL/GenBank/DDBJ databases">
        <authorList>
            <person name="Magalhaes I.L.F."/>
            <person name="Oliveira U."/>
            <person name="Santos F.R."/>
            <person name="Vidigal T.H.D.A."/>
            <person name="Brescovit A.D."/>
            <person name="Santos A.J."/>
        </authorList>
    </citation>
    <scope>NUCLEOTIDE SEQUENCE</scope>
    <source>
        <tissue evidence="1">Shoot tissue taken approximately 20 cm above the soil surface</tissue>
    </source>
</reference>
<name>A0A0A8YQB9_ARUDO</name>
<protein>
    <submittedName>
        <fullName evidence="1">Uncharacterized protein</fullName>
    </submittedName>
</protein>
<dbReference type="AlphaFoldDB" id="A0A0A8YQB9"/>
<organism evidence="1">
    <name type="scientific">Arundo donax</name>
    <name type="common">Giant reed</name>
    <name type="synonym">Donax arundinaceus</name>
    <dbReference type="NCBI Taxonomy" id="35708"/>
    <lineage>
        <taxon>Eukaryota</taxon>
        <taxon>Viridiplantae</taxon>
        <taxon>Streptophyta</taxon>
        <taxon>Embryophyta</taxon>
        <taxon>Tracheophyta</taxon>
        <taxon>Spermatophyta</taxon>
        <taxon>Magnoliopsida</taxon>
        <taxon>Liliopsida</taxon>
        <taxon>Poales</taxon>
        <taxon>Poaceae</taxon>
        <taxon>PACMAD clade</taxon>
        <taxon>Arundinoideae</taxon>
        <taxon>Arundineae</taxon>
        <taxon>Arundo</taxon>
    </lineage>
</organism>
<evidence type="ECO:0000313" key="1">
    <source>
        <dbReference type="EMBL" id="JAD28013.1"/>
    </source>
</evidence>
<sequence length="36" mass="3955">MVTLHLVISEEITLGYQCRRGDAGDPLDQSSSVNLH</sequence>
<proteinExistence type="predicted"/>
<accession>A0A0A8YQB9</accession>
<dbReference type="EMBL" id="GBRH01269882">
    <property type="protein sequence ID" value="JAD28013.1"/>
    <property type="molecule type" value="Transcribed_RNA"/>
</dbReference>